<dbReference type="EMBL" id="JALJOR010000018">
    <property type="protein sequence ID" value="KAK9804273.1"/>
    <property type="molecule type" value="Genomic_DNA"/>
</dbReference>
<gene>
    <name evidence="1" type="ORF">WJX72_004243</name>
</gene>
<name>A0AAW1P2M1_9CHLO</name>
<evidence type="ECO:0000313" key="2">
    <source>
        <dbReference type="Proteomes" id="UP001489004"/>
    </source>
</evidence>
<protein>
    <recommendedName>
        <fullName evidence="3">Transposase</fullName>
    </recommendedName>
</protein>
<dbReference type="AlphaFoldDB" id="A0AAW1P2M1"/>
<evidence type="ECO:0008006" key="3">
    <source>
        <dbReference type="Google" id="ProtNLM"/>
    </source>
</evidence>
<evidence type="ECO:0000313" key="1">
    <source>
        <dbReference type="EMBL" id="KAK9804273.1"/>
    </source>
</evidence>
<sequence length="144" mass="16324">MASEVFIRQCHIDSDCQAGLQSLWCPTRIFSRAGGYALPAAALEQEELDARRIIESDAAIPPLDLSDNWPYTPAETRWILEKLSPEGLSLLRYNQTKKDRICPYCKTRFCGRGADVVWHMLKQVLQRNERTSSASAGTHLWARS</sequence>
<dbReference type="Proteomes" id="UP001489004">
    <property type="component" value="Unassembled WGS sequence"/>
</dbReference>
<comment type="caution">
    <text evidence="1">The sequence shown here is derived from an EMBL/GenBank/DDBJ whole genome shotgun (WGS) entry which is preliminary data.</text>
</comment>
<proteinExistence type="predicted"/>
<keyword evidence="2" id="KW-1185">Reference proteome</keyword>
<organism evidence="1 2">
    <name type="scientific">[Myrmecia] bisecta</name>
    <dbReference type="NCBI Taxonomy" id="41462"/>
    <lineage>
        <taxon>Eukaryota</taxon>
        <taxon>Viridiplantae</taxon>
        <taxon>Chlorophyta</taxon>
        <taxon>core chlorophytes</taxon>
        <taxon>Trebouxiophyceae</taxon>
        <taxon>Trebouxiales</taxon>
        <taxon>Trebouxiaceae</taxon>
        <taxon>Myrmecia</taxon>
    </lineage>
</organism>
<accession>A0AAW1P2M1</accession>
<reference evidence="1 2" key="1">
    <citation type="journal article" date="2024" name="Nat. Commun.">
        <title>Phylogenomics reveals the evolutionary origins of lichenization in chlorophyte algae.</title>
        <authorList>
            <person name="Puginier C."/>
            <person name="Libourel C."/>
            <person name="Otte J."/>
            <person name="Skaloud P."/>
            <person name="Haon M."/>
            <person name="Grisel S."/>
            <person name="Petersen M."/>
            <person name="Berrin J.G."/>
            <person name="Delaux P.M."/>
            <person name="Dal Grande F."/>
            <person name="Keller J."/>
        </authorList>
    </citation>
    <scope>NUCLEOTIDE SEQUENCE [LARGE SCALE GENOMIC DNA]</scope>
    <source>
        <strain evidence="1 2">SAG 2043</strain>
    </source>
</reference>